<protein>
    <submittedName>
        <fullName evidence="1">Uncharacterized protein</fullName>
    </submittedName>
</protein>
<dbReference type="Proteomes" id="UP001055167">
    <property type="component" value="Unassembled WGS sequence"/>
</dbReference>
<accession>A0ABQ4RAR2</accession>
<keyword evidence="2" id="KW-1185">Reference proteome</keyword>
<reference evidence="1" key="2">
    <citation type="submission" date="2021-08" db="EMBL/GenBank/DDBJ databases">
        <authorList>
            <person name="Tani A."/>
            <person name="Ola A."/>
            <person name="Ogura Y."/>
            <person name="Katsura K."/>
            <person name="Hayashi T."/>
        </authorList>
    </citation>
    <scope>NUCLEOTIDE SEQUENCE</scope>
    <source>
        <strain evidence="1">KCTC 52305</strain>
    </source>
</reference>
<organism evidence="1 2">
    <name type="scientific">Methylobacterium crusticola</name>
    <dbReference type="NCBI Taxonomy" id="1697972"/>
    <lineage>
        <taxon>Bacteria</taxon>
        <taxon>Pseudomonadati</taxon>
        <taxon>Pseudomonadota</taxon>
        <taxon>Alphaproteobacteria</taxon>
        <taxon>Hyphomicrobiales</taxon>
        <taxon>Methylobacteriaceae</taxon>
        <taxon>Methylobacterium</taxon>
    </lineage>
</organism>
<name>A0ABQ4RAR2_9HYPH</name>
<reference evidence="1" key="1">
    <citation type="journal article" date="2021" name="Front. Microbiol.">
        <title>Comprehensive Comparative Genomics and Phenotyping of Methylobacterium Species.</title>
        <authorList>
            <person name="Alessa O."/>
            <person name="Ogura Y."/>
            <person name="Fujitani Y."/>
            <person name="Takami H."/>
            <person name="Hayashi T."/>
            <person name="Sahin N."/>
            <person name="Tani A."/>
        </authorList>
    </citation>
    <scope>NUCLEOTIDE SEQUENCE</scope>
    <source>
        <strain evidence="1">KCTC 52305</strain>
    </source>
</reference>
<evidence type="ECO:0000313" key="1">
    <source>
        <dbReference type="EMBL" id="GJD53856.1"/>
    </source>
</evidence>
<evidence type="ECO:0000313" key="2">
    <source>
        <dbReference type="Proteomes" id="UP001055167"/>
    </source>
</evidence>
<comment type="caution">
    <text evidence="1">The sequence shown here is derived from an EMBL/GenBank/DDBJ whole genome shotgun (WGS) entry which is preliminary data.</text>
</comment>
<sequence length="47" mass="5160">MDITQVASVFVLGGSFWDKLRALFIRDAGVIFPDRAKPVSPPASARR</sequence>
<dbReference type="EMBL" id="BPQH01000039">
    <property type="protein sequence ID" value="GJD53856.1"/>
    <property type="molecule type" value="Genomic_DNA"/>
</dbReference>
<gene>
    <name evidence="1" type="ORF">OPKNFCMD_6635</name>
</gene>
<proteinExistence type="predicted"/>